<dbReference type="Proteomes" id="UP000216207">
    <property type="component" value="Unassembled WGS sequence"/>
</dbReference>
<dbReference type="Pfam" id="PF01418">
    <property type="entry name" value="HTH_6"/>
    <property type="match status" value="1"/>
</dbReference>
<feature type="domain" description="SIS" evidence="5">
    <location>
        <begin position="124"/>
        <end position="251"/>
    </location>
</feature>
<gene>
    <name evidence="6" type="ORF">CHH72_11375</name>
</gene>
<dbReference type="InterPro" id="IPR036388">
    <property type="entry name" value="WH-like_DNA-bd_sf"/>
</dbReference>
<evidence type="ECO:0000313" key="7">
    <source>
        <dbReference type="Proteomes" id="UP000216207"/>
    </source>
</evidence>
<evidence type="ECO:0000313" key="6">
    <source>
        <dbReference type="EMBL" id="PAE88967.1"/>
    </source>
</evidence>
<dbReference type="Pfam" id="PF01380">
    <property type="entry name" value="SIS"/>
    <property type="match status" value="1"/>
</dbReference>
<dbReference type="GO" id="GO:0003677">
    <property type="term" value="F:DNA binding"/>
    <property type="evidence" value="ECO:0007669"/>
    <property type="project" value="UniProtKB-KW"/>
</dbReference>
<dbReference type="InterPro" id="IPR047640">
    <property type="entry name" value="RpiR-like"/>
</dbReference>
<dbReference type="AlphaFoldDB" id="A0A268NZQ8"/>
<dbReference type="SUPFAM" id="SSF46689">
    <property type="entry name" value="Homeodomain-like"/>
    <property type="match status" value="1"/>
</dbReference>
<evidence type="ECO:0000256" key="3">
    <source>
        <dbReference type="ARBA" id="ARBA00023163"/>
    </source>
</evidence>
<accession>A0A268NZQ8</accession>
<evidence type="ECO:0000256" key="2">
    <source>
        <dbReference type="ARBA" id="ARBA00023125"/>
    </source>
</evidence>
<dbReference type="InterPro" id="IPR046348">
    <property type="entry name" value="SIS_dom_sf"/>
</dbReference>
<dbReference type="SUPFAM" id="SSF53697">
    <property type="entry name" value="SIS domain"/>
    <property type="match status" value="1"/>
</dbReference>
<dbReference type="InterPro" id="IPR001347">
    <property type="entry name" value="SIS_dom"/>
</dbReference>
<feature type="domain" description="HTH rpiR-type" evidence="4">
    <location>
        <begin position="2"/>
        <end position="78"/>
    </location>
</feature>
<proteinExistence type="predicted"/>
<keyword evidence="2" id="KW-0238">DNA-binding</keyword>
<organism evidence="6 7">
    <name type="scientific">Shouchella clausii</name>
    <name type="common">Alkalihalobacillus clausii</name>
    <dbReference type="NCBI Taxonomy" id="79880"/>
    <lineage>
        <taxon>Bacteria</taxon>
        <taxon>Bacillati</taxon>
        <taxon>Bacillota</taxon>
        <taxon>Bacilli</taxon>
        <taxon>Bacillales</taxon>
        <taxon>Bacillaceae</taxon>
        <taxon>Shouchella</taxon>
    </lineage>
</organism>
<dbReference type="GO" id="GO:0003700">
    <property type="term" value="F:DNA-binding transcription factor activity"/>
    <property type="evidence" value="ECO:0007669"/>
    <property type="project" value="InterPro"/>
</dbReference>
<dbReference type="PROSITE" id="PS51464">
    <property type="entry name" value="SIS"/>
    <property type="match status" value="1"/>
</dbReference>
<dbReference type="GO" id="GO:0097367">
    <property type="term" value="F:carbohydrate derivative binding"/>
    <property type="evidence" value="ECO:0007669"/>
    <property type="project" value="InterPro"/>
</dbReference>
<dbReference type="PROSITE" id="PS51071">
    <property type="entry name" value="HTH_RPIR"/>
    <property type="match status" value="1"/>
</dbReference>
<dbReference type="EMBL" id="NPCC01000012">
    <property type="protein sequence ID" value="PAE88967.1"/>
    <property type="molecule type" value="Genomic_DNA"/>
</dbReference>
<dbReference type="InterPro" id="IPR009057">
    <property type="entry name" value="Homeodomain-like_sf"/>
</dbReference>
<evidence type="ECO:0000256" key="1">
    <source>
        <dbReference type="ARBA" id="ARBA00023015"/>
    </source>
</evidence>
<reference evidence="6 7" key="1">
    <citation type="submission" date="2017-07" db="EMBL/GenBank/DDBJ databases">
        <title>Isolation and whole genome analysis of endospore-forming bacteria from heroin.</title>
        <authorList>
            <person name="Kalinowski J."/>
            <person name="Ahrens B."/>
            <person name="Al-Dilaimi A."/>
            <person name="Winkler A."/>
            <person name="Wibberg D."/>
            <person name="Schleenbecker U."/>
            <person name="Ruckert C."/>
            <person name="Wolfel R."/>
            <person name="Grass G."/>
        </authorList>
    </citation>
    <scope>NUCLEOTIDE SEQUENCE [LARGE SCALE GENOMIC DNA]</scope>
    <source>
        <strain evidence="6 7">7539</strain>
    </source>
</reference>
<dbReference type="CDD" id="cd05013">
    <property type="entry name" value="SIS_RpiR"/>
    <property type="match status" value="1"/>
</dbReference>
<dbReference type="InterPro" id="IPR000281">
    <property type="entry name" value="HTH_RpiR"/>
</dbReference>
<keyword evidence="1" id="KW-0805">Transcription regulation</keyword>
<dbReference type="PANTHER" id="PTHR30514:SF18">
    <property type="entry name" value="RPIR-FAMILY TRANSCRIPTIONAL REGULATOR"/>
    <property type="match status" value="1"/>
</dbReference>
<dbReference type="GO" id="GO:1901135">
    <property type="term" value="P:carbohydrate derivative metabolic process"/>
    <property type="evidence" value="ECO:0007669"/>
    <property type="project" value="InterPro"/>
</dbReference>
<dbReference type="Gene3D" id="1.10.10.10">
    <property type="entry name" value="Winged helix-like DNA-binding domain superfamily/Winged helix DNA-binding domain"/>
    <property type="match status" value="1"/>
</dbReference>
<dbReference type="RefSeq" id="WP_095253916.1">
    <property type="nucleotide sequence ID" value="NZ_BOQQ01000004.1"/>
</dbReference>
<dbReference type="InterPro" id="IPR035472">
    <property type="entry name" value="RpiR-like_SIS"/>
</dbReference>
<evidence type="ECO:0000259" key="4">
    <source>
        <dbReference type="PROSITE" id="PS51071"/>
    </source>
</evidence>
<comment type="caution">
    <text evidence="6">The sequence shown here is derived from an EMBL/GenBank/DDBJ whole genome shotgun (WGS) entry which is preliminary data.</text>
</comment>
<keyword evidence="3" id="KW-0804">Transcription</keyword>
<dbReference type="Gene3D" id="3.40.50.10490">
    <property type="entry name" value="Glucose-6-phosphate isomerase like protein, domain 1"/>
    <property type="match status" value="1"/>
</dbReference>
<name>A0A268NZQ8_SHOCL</name>
<evidence type="ECO:0000259" key="5">
    <source>
        <dbReference type="PROSITE" id="PS51464"/>
    </source>
</evidence>
<protein>
    <submittedName>
        <fullName evidence="6">Transcriptional regulator</fullName>
    </submittedName>
</protein>
<sequence length="287" mass="32162">MKNPLEVLKESAGSLPRSQKLVVDYMIDHYSEVGFMTVGQLSNNVGTSTTTVMRLMSNIGYSGYSAFQKSLQAHLKEEAAPQIRLEKNLKNLSHNESWLHHYELQMEQIQKANQLNVETNLNKAVKLICSASQIYCTSVRSGLPVAQYLTHNLNRMLGNTKLTLADSSDWVDDVISFTENDLLIVVSYARYGERLLHYAEQAKKKGASVLAITDKFSSPLSAYADLVFACPADSIASHNSIVSSIFIVDYLIGSLSLEKTEYISKRLKEVDSILTQMNYHVQKKIDK</sequence>
<dbReference type="PANTHER" id="PTHR30514">
    <property type="entry name" value="GLUCOKINASE"/>
    <property type="match status" value="1"/>
</dbReference>